<proteinExistence type="predicted"/>
<dbReference type="RefSeq" id="XP_002109909.1">
    <property type="nucleotide sequence ID" value="XM_002109873.1"/>
</dbReference>
<evidence type="ECO:0000313" key="9">
    <source>
        <dbReference type="Proteomes" id="UP000009022"/>
    </source>
</evidence>
<dbReference type="GeneID" id="6751124"/>
<keyword evidence="2" id="KW-0547">Nucleotide-binding</keyword>
<dbReference type="AlphaFoldDB" id="B3RNU8"/>
<dbReference type="SMART" id="SM00615">
    <property type="entry name" value="EPH_lbd"/>
    <property type="match status" value="1"/>
</dbReference>
<keyword evidence="3" id="KW-0067">ATP-binding</keyword>
<organism evidence="8 9">
    <name type="scientific">Trichoplax adhaerens</name>
    <name type="common">Trichoplax reptans</name>
    <dbReference type="NCBI Taxonomy" id="10228"/>
    <lineage>
        <taxon>Eukaryota</taxon>
        <taxon>Metazoa</taxon>
        <taxon>Placozoa</taxon>
        <taxon>Uniplacotomia</taxon>
        <taxon>Trichoplacea</taxon>
        <taxon>Trichoplacidae</taxon>
        <taxon>Trichoplax</taxon>
    </lineage>
</organism>
<dbReference type="Proteomes" id="UP000009022">
    <property type="component" value="Unassembled WGS sequence"/>
</dbReference>
<dbReference type="PhylomeDB" id="B3RNU8"/>
<dbReference type="STRING" id="10228.B3RNU8"/>
<evidence type="ECO:0000313" key="8">
    <source>
        <dbReference type="EMBL" id="EDV28075.1"/>
    </source>
</evidence>
<gene>
    <name evidence="8" type="ORF">TRIADDRAFT_53296</name>
</gene>
<dbReference type="InterPro" id="IPR050449">
    <property type="entry name" value="Ephrin_rcpt_TKs"/>
</dbReference>
<evidence type="ECO:0000256" key="5">
    <source>
        <dbReference type="ARBA" id="ARBA00023170"/>
    </source>
</evidence>
<protein>
    <recommendedName>
        <fullName evidence="7">Eph LBD domain-containing protein</fullName>
    </recommendedName>
</protein>
<evidence type="ECO:0000256" key="2">
    <source>
        <dbReference type="ARBA" id="ARBA00022741"/>
    </source>
</evidence>
<dbReference type="PANTHER" id="PTHR46877:SF14">
    <property type="entry name" value="RECEPTOR PROTEIN-TYROSINE KINASE"/>
    <property type="match status" value="1"/>
</dbReference>
<dbReference type="Gene3D" id="2.60.120.260">
    <property type="entry name" value="Galactose-binding domain-like"/>
    <property type="match status" value="1"/>
</dbReference>
<dbReference type="HOGENOM" id="CLU_901166_0_0_1"/>
<sequence length="309" mass="35003">MKTFTAFFYLLLVHSSYTLAAKELLLDTNKYQAANLGWPGWKSCTSPPGHLGNWAYTKFLNETVGKYTICYQGHHQRAWLISPYIPFGVAKKVYVNIEYSTKSNCSIRSKNCTSFLYFIGLQFQENIGNQFCEKSELYSRIRDTLDLEEIIHAKESSLLADQKGRKVSLLGQHRKFAAFVTVQENMNGMYLFLDGKGSCSIIQNVQVWYKVCHPKQIGNVYFPAAATEQTGTNVSYSNGSCTGKSQLVDDKVQPIMSCFPNGTWSKPQNLQSCACKAGHELQNNICQRMSENIIVVIIVFDLYLSYIFI</sequence>
<evidence type="ECO:0000256" key="1">
    <source>
        <dbReference type="ARBA" id="ARBA00004167"/>
    </source>
</evidence>
<evidence type="ECO:0000256" key="3">
    <source>
        <dbReference type="ARBA" id="ARBA00022840"/>
    </source>
</evidence>
<dbReference type="Gene3D" id="2.60.40.1770">
    <property type="entry name" value="ephrin a2 ectodomain"/>
    <property type="match status" value="1"/>
</dbReference>
<keyword evidence="9" id="KW-1185">Reference proteome</keyword>
<keyword evidence="4" id="KW-0472">Membrane</keyword>
<dbReference type="InterPro" id="IPR001090">
    <property type="entry name" value="Ephrin_rcpt_lig-bd_dom"/>
</dbReference>
<dbReference type="Pfam" id="PF01404">
    <property type="entry name" value="Ephrin_lbd"/>
    <property type="match status" value="1"/>
</dbReference>
<evidence type="ECO:0000259" key="7">
    <source>
        <dbReference type="PROSITE" id="PS51550"/>
    </source>
</evidence>
<feature type="signal peptide" evidence="6">
    <location>
        <begin position="1"/>
        <end position="20"/>
    </location>
</feature>
<dbReference type="GO" id="GO:0005524">
    <property type="term" value="F:ATP binding"/>
    <property type="evidence" value="ECO:0007669"/>
    <property type="project" value="UniProtKB-KW"/>
</dbReference>
<keyword evidence="6" id="KW-0732">Signal</keyword>
<dbReference type="KEGG" id="tad:TRIADDRAFT_53296"/>
<dbReference type="GO" id="GO:0016020">
    <property type="term" value="C:membrane"/>
    <property type="evidence" value="ECO:0007669"/>
    <property type="project" value="UniProtKB-SubCell"/>
</dbReference>
<dbReference type="PANTHER" id="PTHR46877">
    <property type="entry name" value="EPH RECEPTOR A5"/>
    <property type="match status" value="1"/>
</dbReference>
<dbReference type="InterPro" id="IPR008979">
    <property type="entry name" value="Galactose-bd-like_sf"/>
</dbReference>
<accession>B3RNU8</accession>
<comment type="subcellular location">
    <subcellularLocation>
        <location evidence="1">Membrane</location>
        <topology evidence="1">Single-pass membrane protein</topology>
    </subcellularLocation>
</comment>
<evidence type="ECO:0000256" key="6">
    <source>
        <dbReference type="SAM" id="SignalP"/>
    </source>
</evidence>
<reference evidence="8 9" key="1">
    <citation type="journal article" date="2008" name="Nature">
        <title>The Trichoplax genome and the nature of placozoans.</title>
        <authorList>
            <person name="Srivastava M."/>
            <person name="Begovic E."/>
            <person name="Chapman J."/>
            <person name="Putnam N.H."/>
            <person name="Hellsten U."/>
            <person name="Kawashima T."/>
            <person name="Kuo A."/>
            <person name="Mitros T."/>
            <person name="Salamov A."/>
            <person name="Carpenter M.L."/>
            <person name="Signorovitch A.Y."/>
            <person name="Moreno M.A."/>
            <person name="Kamm K."/>
            <person name="Grimwood J."/>
            <person name="Schmutz J."/>
            <person name="Shapiro H."/>
            <person name="Grigoriev I.V."/>
            <person name="Buss L.W."/>
            <person name="Schierwater B."/>
            <person name="Dellaporta S.L."/>
            <person name="Rokhsar D.S."/>
        </authorList>
    </citation>
    <scope>NUCLEOTIDE SEQUENCE [LARGE SCALE GENOMIC DNA]</scope>
    <source>
        <strain evidence="8 9">Grell-BS-1999</strain>
    </source>
</reference>
<dbReference type="InParanoid" id="B3RNU8"/>
<evidence type="ECO:0000256" key="4">
    <source>
        <dbReference type="ARBA" id="ARBA00023136"/>
    </source>
</evidence>
<dbReference type="PROSITE" id="PS51550">
    <property type="entry name" value="EPH_LBD"/>
    <property type="match status" value="1"/>
</dbReference>
<dbReference type="SUPFAM" id="SSF49785">
    <property type="entry name" value="Galactose-binding domain-like"/>
    <property type="match status" value="1"/>
</dbReference>
<name>B3RNU8_TRIAD</name>
<feature type="domain" description="Eph LBD" evidence="7">
    <location>
        <begin position="23"/>
        <end position="217"/>
    </location>
</feature>
<keyword evidence="5" id="KW-0675">Receptor</keyword>
<dbReference type="EMBL" id="DS985242">
    <property type="protein sequence ID" value="EDV28075.1"/>
    <property type="molecule type" value="Genomic_DNA"/>
</dbReference>
<dbReference type="eggNOG" id="KOG0196">
    <property type="taxonomic scope" value="Eukaryota"/>
</dbReference>
<dbReference type="CTD" id="6751124"/>
<dbReference type="OMA" id="WENHEAI"/>
<feature type="chain" id="PRO_5002796800" description="Eph LBD domain-containing protein" evidence="6">
    <location>
        <begin position="21"/>
        <end position="309"/>
    </location>
</feature>